<proteinExistence type="predicted"/>
<dbReference type="Gene3D" id="1.20.1280.50">
    <property type="match status" value="1"/>
</dbReference>
<feature type="domain" description="F-box" evidence="1">
    <location>
        <begin position="19"/>
        <end position="52"/>
    </location>
</feature>
<dbReference type="InterPro" id="IPR050233">
    <property type="entry name" value="A_thaliana_F-box"/>
</dbReference>
<accession>A0AAD8QZJ0</accession>
<dbReference type="AlphaFoldDB" id="A0AAD8QZJ0"/>
<comment type="caution">
    <text evidence="2">The sequence shown here is derived from an EMBL/GenBank/DDBJ whole genome shotgun (WGS) entry which is preliminary data.</text>
</comment>
<dbReference type="Proteomes" id="UP001231189">
    <property type="component" value="Unassembled WGS sequence"/>
</dbReference>
<protein>
    <recommendedName>
        <fullName evidence="1">F-box domain-containing protein</fullName>
    </recommendedName>
</protein>
<organism evidence="2 3">
    <name type="scientific">Lolium multiflorum</name>
    <name type="common">Italian ryegrass</name>
    <name type="synonym">Lolium perenne subsp. multiflorum</name>
    <dbReference type="NCBI Taxonomy" id="4521"/>
    <lineage>
        <taxon>Eukaryota</taxon>
        <taxon>Viridiplantae</taxon>
        <taxon>Streptophyta</taxon>
        <taxon>Embryophyta</taxon>
        <taxon>Tracheophyta</taxon>
        <taxon>Spermatophyta</taxon>
        <taxon>Magnoliopsida</taxon>
        <taxon>Liliopsida</taxon>
        <taxon>Poales</taxon>
        <taxon>Poaceae</taxon>
        <taxon>BOP clade</taxon>
        <taxon>Pooideae</taxon>
        <taxon>Poodae</taxon>
        <taxon>Poeae</taxon>
        <taxon>Poeae Chloroplast Group 2 (Poeae type)</taxon>
        <taxon>Loliodinae</taxon>
        <taxon>Loliinae</taxon>
        <taxon>Lolium</taxon>
    </lineage>
</organism>
<dbReference type="EMBL" id="JAUUTY010000007">
    <property type="protein sequence ID" value="KAK1611933.1"/>
    <property type="molecule type" value="Genomic_DNA"/>
</dbReference>
<name>A0AAD8QZJ0_LOLMU</name>
<evidence type="ECO:0000313" key="2">
    <source>
        <dbReference type="EMBL" id="KAK1611933.1"/>
    </source>
</evidence>
<keyword evidence="3" id="KW-1185">Reference proteome</keyword>
<dbReference type="PANTHER" id="PTHR47993">
    <property type="entry name" value="OS09G0372900 PROTEIN-RELATED"/>
    <property type="match status" value="1"/>
</dbReference>
<reference evidence="2" key="1">
    <citation type="submission" date="2023-07" db="EMBL/GenBank/DDBJ databases">
        <title>A chromosome-level genome assembly of Lolium multiflorum.</title>
        <authorList>
            <person name="Chen Y."/>
            <person name="Copetti D."/>
            <person name="Kolliker R."/>
            <person name="Studer B."/>
        </authorList>
    </citation>
    <scope>NUCLEOTIDE SEQUENCE</scope>
    <source>
        <strain evidence="2">02402/16</strain>
        <tissue evidence="2">Leaf</tissue>
    </source>
</reference>
<dbReference type="Pfam" id="PF12937">
    <property type="entry name" value="F-box-like"/>
    <property type="match status" value="1"/>
</dbReference>
<dbReference type="PANTHER" id="PTHR47993:SF395">
    <property type="entry name" value="JACALIN-RELATED LECTIN 37-RELATED"/>
    <property type="match status" value="1"/>
</dbReference>
<dbReference type="InterPro" id="IPR001810">
    <property type="entry name" value="F-box_dom"/>
</dbReference>
<gene>
    <name evidence="2" type="ORF">QYE76_035606</name>
</gene>
<evidence type="ECO:0000313" key="3">
    <source>
        <dbReference type="Proteomes" id="UP001231189"/>
    </source>
</evidence>
<evidence type="ECO:0000259" key="1">
    <source>
        <dbReference type="Pfam" id="PF12937"/>
    </source>
</evidence>
<dbReference type="SUPFAM" id="SSF81383">
    <property type="entry name" value="F-box domain"/>
    <property type="match status" value="1"/>
</dbReference>
<dbReference type="InterPro" id="IPR036047">
    <property type="entry name" value="F-box-like_dom_sf"/>
</dbReference>
<sequence>MAGAAGACSVSAPSAARILPEEVVVWEILVRLPARELLRCRAACQSWRRLTSAADFLLAHHQHQPSLPLVSFSAKDRDEQGYFDKVVDAFDHRLVPAERRRPVLGFRDRRDGRVVLHASCHGLILLSVSARRFQISNPATVQWASLPALVGAHVAGMYPSGEEYRILYWKQRFKGDSPVYYVLTVGSSEEPRCIGLPIASACLNQLFLEGMNPSSSHPPVLLHSRLHSLQGRKRSSLVVFDTAGDCLNSVVLKIWVLLDYDKEVWSLRYHVKVPRAGRLYGSFDSSSSYTVVSEKGDMLLFLFNRMFHCDSRGKGLGEFKWESWKKESLTQVTEAIRTCKYFKLCHQPFFSSSE</sequence>